<gene>
    <name evidence="12" type="primary">LOC113395065</name>
</gene>
<dbReference type="InterPro" id="IPR050125">
    <property type="entry name" value="GPCR_opsins"/>
</dbReference>
<sequence>MYCGTSSTLSISQDISKRLKMVTQNCMWSDLFDDQSRANLEGGYVATGIISSLLGIWLNLALLLTNLRSDLSYRNLAFFTVIACLRRAISVVTHLPLFNYSESLKYETQDISCDISGFWDSFWSVYEVECLTHVCIERYVIAKYTTRGWPIQKNHYILYQGLCLFFASLYSLPPLFGVGQFGYDFSCQSCVLDMVLPATWQRYVVLAIFLLRSVKSTGFMLTMLFWATNLEAKYDQSEKLMKEIRFTKSVIVITIVNLLCWMPIAAIRGWVVLSSLLSDGVPFQPSVSAIQWAVWIHWVAPAFITIAMFLVDAKTHQKMIQIFTGGDKIDKVVKKE</sequence>
<evidence type="ECO:0000313" key="11">
    <source>
        <dbReference type="Proteomes" id="UP001652626"/>
    </source>
</evidence>
<keyword evidence="6" id="KW-0675">Receptor</keyword>
<dbReference type="Proteomes" id="UP001652626">
    <property type="component" value="Chromosome 4"/>
</dbReference>
<reference evidence="12" key="1">
    <citation type="submission" date="2025-08" db="UniProtKB">
        <authorList>
            <consortium name="RefSeq"/>
        </authorList>
    </citation>
    <scope>IDENTIFICATION</scope>
    <source>
        <tissue evidence="12">Whole body</tissue>
    </source>
</reference>
<evidence type="ECO:0000256" key="2">
    <source>
        <dbReference type="ARBA" id="ARBA00022692"/>
    </source>
</evidence>
<dbReference type="Gene3D" id="1.20.1070.10">
    <property type="entry name" value="Rhodopsin 7-helix transmembrane proteins"/>
    <property type="match status" value="1"/>
</dbReference>
<keyword evidence="11" id="KW-1185">Reference proteome</keyword>
<keyword evidence="7" id="KW-0325">Glycoprotein</keyword>
<evidence type="ECO:0000256" key="1">
    <source>
        <dbReference type="ARBA" id="ARBA00004141"/>
    </source>
</evidence>
<feature type="transmembrane region" description="Helical" evidence="10">
    <location>
        <begin position="249"/>
        <end position="272"/>
    </location>
</feature>
<dbReference type="GO" id="GO:0004930">
    <property type="term" value="F:G protein-coupled receptor activity"/>
    <property type="evidence" value="ECO:0007669"/>
    <property type="project" value="UniProtKB-KW"/>
</dbReference>
<dbReference type="GO" id="GO:0016020">
    <property type="term" value="C:membrane"/>
    <property type="evidence" value="ECO:0007669"/>
    <property type="project" value="UniProtKB-SubCell"/>
</dbReference>
<dbReference type="Pfam" id="PF00001">
    <property type="entry name" value="7tm_1"/>
    <property type="match status" value="1"/>
</dbReference>
<proteinExistence type="predicted"/>
<name>A0A8B8HVN7_VANTA</name>
<dbReference type="RefSeq" id="XP_026488397.2">
    <property type="nucleotide sequence ID" value="XM_026632612.2"/>
</dbReference>
<keyword evidence="3 10" id="KW-1133">Transmembrane helix</keyword>
<dbReference type="InterPro" id="IPR000276">
    <property type="entry name" value="GPCR_Rhodpsn"/>
</dbReference>
<evidence type="ECO:0000313" key="12">
    <source>
        <dbReference type="RefSeq" id="XP_026488397.2"/>
    </source>
</evidence>
<organism evidence="11 12">
    <name type="scientific">Vanessa tameamea</name>
    <name type="common">Kamehameha butterfly</name>
    <dbReference type="NCBI Taxonomy" id="334116"/>
    <lineage>
        <taxon>Eukaryota</taxon>
        <taxon>Metazoa</taxon>
        <taxon>Ecdysozoa</taxon>
        <taxon>Arthropoda</taxon>
        <taxon>Hexapoda</taxon>
        <taxon>Insecta</taxon>
        <taxon>Pterygota</taxon>
        <taxon>Neoptera</taxon>
        <taxon>Endopterygota</taxon>
        <taxon>Lepidoptera</taxon>
        <taxon>Glossata</taxon>
        <taxon>Ditrysia</taxon>
        <taxon>Papilionoidea</taxon>
        <taxon>Nymphalidae</taxon>
        <taxon>Nymphalinae</taxon>
        <taxon>Vanessa</taxon>
    </lineage>
</organism>
<keyword evidence="9" id="KW-0844">Vision</keyword>
<dbReference type="OrthoDB" id="7217071at2759"/>
<evidence type="ECO:0000256" key="6">
    <source>
        <dbReference type="ARBA" id="ARBA00023170"/>
    </source>
</evidence>
<keyword evidence="2 10" id="KW-0812">Transmembrane</keyword>
<dbReference type="OMA" id="WAVWIHW"/>
<keyword evidence="4" id="KW-0297">G-protein coupled receptor</keyword>
<evidence type="ECO:0000256" key="7">
    <source>
        <dbReference type="ARBA" id="ARBA00023180"/>
    </source>
</evidence>
<dbReference type="AlphaFoldDB" id="A0A8B8HVN7"/>
<keyword evidence="5 10" id="KW-0472">Membrane</keyword>
<evidence type="ECO:0000256" key="4">
    <source>
        <dbReference type="ARBA" id="ARBA00023040"/>
    </source>
</evidence>
<comment type="subcellular location">
    <subcellularLocation>
        <location evidence="1">Membrane</location>
        <topology evidence="1">Multi-pass membrane protein</topology>
    </subcellularLocation>
</comment>
<feature type="transmembrane region" description="Helical" evidence="10">
    <location>
        <begin position="156"/>
        <end position="176"/>
    </location>
</feature>
<dbReference type="PANTHER" id="PTHR24240">
    <property type="entry name" value="OPSIN"/>
    <property type="match status" value="1"/>
</dbReference>
<keyword evidence="8" id="KW-0807">Transducer</keyword>
<protein>
    <submittedName>
        <fullName evidence="12">Rhodopsin-like</fullName>
    </submittedName>
</protein>
<feature type="transmembrane region" description="Helical" evidence="10">
    <location>
        <begin position="203"/>
        <end position="228"/>
    </location>
</feature>
<keyword evidence="9" id="KW-0716">Sensory transduction</keyword>
<evidence type="ECO:0000256" key="9">
    <source>
        <dbReference type="ARBA" id="ARBA00023305"/>
    </source>
</evidence>
<feature type="transmembrane region" description="Helical" evidence="10">
    <location>
        <begin position="44"/>
        <end position="64"/>
    </location>
</feature>
<evidence type="ECO:0000256" key="5">
    <source>
        <dbReference type="ARBA" id="ARBA00023136"/>
    </source>
</evidence>
<dbReference type="GO" id="GO:0007601">
    <property type="term" value="P:visual perception"/>
    <property type="evidence" value="ECO:0007669"/>
    <property type="project" value="UniProtKB-KW"/>
</dbReference>
<evidence type="ECO:0000256" key="8">
    <source>
        <dbReference type="ARBA" id="ARBA00023224"/>
    </source>
</evidence>
<dbReference type="GeneID" id="113395065"/>
<dbReference type="SUPFAM" id="SSF81321">
    <property type="entry name" value="Family A G protein-coupled receptor-like"/>
    <property type="match status" value="1"/>
</dbReference>
<evidence type="ECO:0000256" key="10">
    <source>
        <dbReference type="SAM" id="Phobius"/>
    </source>
</evidence>
<evidence type="ECO:0000256" key="3">
    <source>
        <dbReference type="ARBA" id="ARBA00022989"/>
    </source>
</evidence>
<accession>A0A8B8HVN7</accession>
<feature type="transmembrane region" description="Helical" evidence="10">
    <location>
        <begin position="292"/>
        <end position="311"/>
    </location>
</feature>